<reference evidence="2 3" key="1">
    <citation type="submission" date="2017-08" db="EMBL/GenBank/DDBJ databases">
        <title>The complete genome sequence of Nocardiopsis gilva YIM 90087.</title>
        <authorList>
            <person name="Yin M."/>
            <person name="Tang S."/>
        </authorList>
    </citation>
    <scope>NUCLEOTIDE SEQUENCE [LARGE SCALE GENOMIC DNA]</scope>
    <source>
        <strain evidence="2 3">YIM 90087</strain>
    </source>
</reference>
<dbReference type="KEGG" id="ngv:CDO52_15905"/>
<organism evidence="2 3">
    <name type="scientific">Nocardiopsis gilva YIM 90087</name>
    <dbReference type="NCBI Taxonomy" id="1235441"/>
    <lineage>
        <taxon>Bacteria</taxon>
        <taxon>Bacillati</taxon>
        <taxon>Actinomycetota</taxon>
        <taxon>Actinomycetes</taxon>
        <taxon>Streptosporangiales</taxon>
        <taxon>Nocardiopsidaceae</taxon>
        <taxon>Nocardiopsis</taxon>
    </lineage>
</organism>
<feature type="domain" description="DUF4158" evidence="1">
    <location>
        <begin position="6"/>
        <end position="72"/>
    </location>
</feature>
<protein>
    <recommendedName>
        <fullName evidence="1">DUF4158 domain-containing protein</fullName>
    </recommendedName>
</protein>
<proteinExistence type="predicted"/>
<dbReference type="Pfam" id="PF13700">
    <property type="entry name" value="DUF4158"/>
    <property type="match status" value="1"/>
</dbReference>
<keyword evidence="3" id="KW-1185">Reference proteome</keyword>
<dbReference type="Proteomes" id="UP000215005">
    <property type="component" value="Chromosome"/>
</dbReference>
<evidence type="ECO:0000313" key="3">
    <source>
        <dbReference type="Proteomes" id="UP000215005"/>
    </source>
</evidence>
<sequence>MRQRWTPEELDEHWSLKPSDRKLLGNKSGATRLGFALILKFFQLEKYFPTCGEEIPDPAVAHIAAQVEVETAMFGKVPVGDAGGALPSRPDPPDLRHARAQYSANHPLIFGLPFSATMQ</sequence>
<dbReference type="AlphaFoldDB" id="A0A223S7I1"/>
<dbReference type="OrthoDB" id="3698941at2"/>
<name>A0A223S7I1_9ACTN</name>
<dbReference type="EMBL" id="CP022753">
    <property type="protein sequence ID" value="ASU84073.1"/>
    <property type="molecule type" value="Genomic_DNA"/>
</dbReference>
<evidence type="ECO:0000313" key="2">
    <source>
        <dbReference type="EMBL" id="ASU84073.1"/>
    </source>
</evidence>
<dbReference type="InterPro" id="IPR025296">
    <property type="entry name" value="DUF4158"/>
</dbReference>
<dbReference type="RefSeq" id="WP_094932489.1">
    <property type="nucleotide sequence ID" value="NZ_ANBG01000444.1"/>
</dbReference>
<accession>A0A223S7I1</accession>
<evidence type="ECO:0000259" key="1">
    <source>
        <dbReference type="Pfam" id="PF13700"/>
    </source>
</evidence>
<gene>
    <name evidence="2" type="ORF">CDO52_15905</name>
</gene>